<evidence type="ECO:0000256" key="1">
    <source>
        <dbReference type="SAM" id="Phobius"/>
    </source>
</evidence>
<gene>
    <name evidence="2" type="ORF">RM538_06075</name>
</gene>
<accession>A0ABU2YBI8</accession>
<sequence>MKITIKNQYLIYIGLLIAFLLRAFNLNYQGLWNDELYTAVTSHPRLSIIEVIDFLK</sequence>
<keyword evidence="3" id="KW-1185">Reference proteome</keyword>
<organism evidence="2 3">
    <name type="scientific">Patiriisocius hiemis</name>
    <dbReference type="NCBI Taxonomy" id="3075604"/>
    <lineage>
        <taxon>Bacteria</taxon>
        <taxon>Pseudomonadati</taxon>
        <taxon>Bacteroidota</taxon>
        <taxon>Flavobacteriia</taxon>
        <taxon>Flavobacteriales</taxon>
        <taxon>Flavobacteriaceae</taxon>
        <taxon>Patiriisocius</taxon>
    </lineage>
</organism>
<evidence type="ECO:0000313" key="2">
    <source>
        <dbReference type="EMBL" id="MDT0555563.1"/>
    </source>
</evidence>
<protein>
    <submittedName>
        <fullName evidence="2">Uncharacterized protein</fullName>
    </submittedName>
</protein>
<feature type="transmembrane region" description="Helical" evidence="1">
    <location>
        <begin position="9"/>
        <end position="28"/>
    </location>
</feature>
<keyword evidence="1" id="KW-0472">Membrane</keyword>
<dbReference type="Proteomes" id="UP001254488">
    <property type="component" value="Unassembled WGS sequence"/>
</dbReference>
<dbReference type="RefSeq" id="WP_311332513.1">
    <property type="nucleotide sequence ID" value="NZ_JAVRHZ010000002.1"/>
</dbReference>
<comment type="caution">
    <text evidence="2">The sequence shown here is derived from an EMBL/GenBank/DDBJ whole genome shotgun (WGS) entry which is preliminary data.</text>
</comment>
<keyword evidence="1" id="KW-0812">Transmembrane</keyword>
<reference evidence="2 3" key="1">
    <citation type="submission" date="2023-09" db="EMBL/GenBank/DDBJ databases">
        <authorList>
            <person name="Rey-Velasco X."/>
        </authorList>
    </citation>
    <scope>NUCLEOTIDE SEQUENCE [LARGE SCALE GENOMIC DNA]</scope>
    <source>
        <strain evidence="2 3">W242</strain>
    </source>
</reference>
<dbReference type="EMBL" id="JAVRHZ010000002">
    <property type="protein sequence ID" value="MDT0555563.1"/>
    <property type="molecule type" value="Genomic_DNA"/>
</dbReference>
<keyword evidence="1" id="KW-1133">Transmembrane helix</keyword>
<proteinExistence type="predicted"/>
<name>A0ABU2YBI8_9FLAO</name>
<evidence type="ECO:0000313" key="3">
    <source>
        <dbReference type="Proteomes" id="UP001254488"/>
    </source>
</evidence>